<gene>
    <name evidence="1" type="ORF">MSG28_004056</name>
</gene>
<comment type="caution">
    <text evidence="1">The sequence shown here is derived from an EMBL/GenBank/DDBJ whole genome shotgun (WGS) entry which is preliminary data.</text>
</comment>
<reference evidence="1 2" key="1">
    <citation type="journal article" date="2022" name="Genome Biol. Evol.">
        <title>The Spruce Budworm Genome: Reconstructing the Evolutionary History of Antifreeze Proteins.</title>
        <authorList>
            <person name="Beliveau C."/>
            <person name="Gagne P."/>
            <person name="Picq S."/>
            <person name="Vernygora O."/>
            <person name="Keeling C.I."/>
            <person name="Pinkney K."/>
            <person name="Doucet D."/>
            <person name="Wen F."/>
            <person name="Johnston J.S."/>
            <person name="Maaroufi H."/>
            <person name="Boyle B."/>
            <person name="Laroche J."/>
            <person name="Dewar K."/>
            <person name="Juretic N."/>
            <person name="Blackburn G."/>
            <person name="Nisole A."/>
            <person name="Brunet B."/>
            <person name="Brandao M."/>
            <person name="Lumley L."/>
            <person name="Duan J."/>
            <person name="Quan G."/>
            <person name="Lucarotti C.J."/>
            <person name="Roe A.D."/>
            <person name="Sperling F.A.H."/>
            <person name="Levesque R.C."/>
            <person name="Cusson M."/>
        </authorList>
    </citation>
    <scope>NUCLEOTIDE SEQUENCE [LARGE SCALE GENOMIC DNA]</scope>
    <source>
        <strain evidence="1">Glfc:IPQL:Cfum</strain>
    </source>
</reference>
<protein>
    <submittedName>
        <fullName evidence="1">Uncharacterized protein</fullName>
    </submittedName>
</protein>
<proteinExistence type="predicted"/>
<evidence type="ECO:0000313" key="1">
    <source>
        <dbReference type="EMBL" id="KAI8435840.1"/>
    </source>
</evidence>
<organism evidence="1 2">
    <name type="scientific">Choristoneura fumiferana</name>
    <name type="common">Spruce budworm moth</name>
    <name type="synonym">Archips fumiferana</name>
    <dbReference type="NCBI Taxonomy" id="7141"/>
    <lineage>
        <taxon>Eukaryota</taxon>
        <taxon>Metazoa</taxon>
        <taxon>Ecdysozoa</taxon>
        <taxon>Arthropoda</taxon>
        <taxon>Hexapoda</taxon>
        <taxon>Insecta</taxon>
        <taxon>Pterygota</taxon>
        <taxon>Neoptera</taxon>
        <taxon>Endopterygota</taxon>
        <taxon>Lepidoptera</taxon>
        <taxon>Glossata</taxon>
        <taxon>Ditrysia</taxon>
        <taxon>Tortricoidea</taxon>
        <taxon>Tortricidae</taxon>
        <taxon>Tortricinae</taxon>
        <taxon>Choristoneura</taxon>
    </lineage>
</organism>
<keyword evidence="2" id="KW-1185">Reference proteome</keyword>
<dbReference type="EMBL" id="CM046106">
    <property type="protein sequence ID" value="KAI8435840.1"/>
    <property type="molecule type" value="Genomic_DNA"/>
</dbReference>
<sequence>MTAVRRRQGIWSGPAAGAAAKRARGMFGGGAGVSEWPLAASSPPAHWRPGCLRASSLLLNSLPLFVCGKENKRSYRLARGVLKAESELSEGEAGVAGVAGDAALASIESSVHDVVVSSLTESTPSDAAANNADAVAVPTPFKLLSAVIADSMLGSLRNAFLVSAITARGVFTLMRSGDSITLEEQITVGGEKSSSGDHEPEDDALAGLPPGMGGRMRVS</sequence>
<dbReference type="Proteomes" id="UP001064048">
    <property type="component" value="Chromosome 6"/>
</dbReference>
<name>A0ACC0KHY3_CHOFU</name>
<evidence type="ECO:0000313" key="2">
    <source>
        <dbReference type="Proteomes" id="UP001064048"/>
    </source>
</evidence>
<accession>A0ACC0KHY3</accession>